<dbReference type="EMBL" id="LR877145">
    <property type="protein sequence ID" value="CAD2213206.1"/>
    <property type="molecule type" value="Genomic_DNA"/>
</dbReference>
<evidence type="ECO:0000313" key="2">
    <source>
        <dbReference type="Proteomes" id="UP000515908"/>
    </source>
</evidence>
<reference evidence="1 2" key="1">
    <citation type="submission" date="2020-08" db="EMBL/GenBank/DDBJ databases">
        <authorList>
            <person name="Newling K."/>
            <person name="Davey J."/>
            <person name="Forrester S."/>
        </authorList>
    </citation>
    <scope>NUCLEOTIDE SEQUENCE [LARGE SCALE GENOMIC DNA]</scope>
    <source>
        <strain evidence="2">Crithidia deanei Carvalho (ATCC PRA-265)</strain>
    </source>
</reference>
<accession>A0A7G2C0M4</accession>
<dbReference type="AlphaFoldDB" id="A0A7G2C0M4"/>
<evidence type="ECO:0000313" key="1">
    <source>
        <dbReference type="EMBL" id="CAD2213206.1"/>
    </source>
</evidence>
<sequence>MYSDADEFPVDEPRSIFLHSDVASDVQDYDDKLEDGIQYRGDTMHNSHQAYFYKFRADYSDFRVAFPEHYVEEQEDDYPCLSALSFGEEDSVPAAMVPPPAEEGVVTEPIEEEEDAVEAKDMSRFIPEGTERPLQHNSKSRFIAEHLEECILIAIDLTDNRQKLVDANIDPNLDYAVGYLGRDAAGWACPLTTDTAVLDKVKAVFPIHRPMTPEDMVMFLKEKPKRKKKPGKKPAVSGADVPMNRYLRNRMKDVDVCLEAIQAAGGMDNAIFVSFDVEFAAVLPGEKPIPLEFSFEPVDERHSDKRWHFFTHPGRIDWESIQTVIYNSVSTHGIPYENATFLQTNYAELCYLFNKYYLSDERVILISKGSEDNPTVSDINALRWLFAAAAVQYDYYTGEETMEQEEYDLYHPVPVVPWKDIQCFNTFTIKGALDALKGEQVSQPTELTTVEPRLCWYHQQLQTAQEAAIKYHCAMDDAYRVCEELKYLL</sequence>
<gene>
    <name evidence="1" type="ORF">ADEAN_000064300</name>
</gene>
<dbReference type="VEuPathDB" id="TriTrypDB:ADEAN_000064300"/>
<protein>
    <submittedName>
        <fullName evidence="1">Uncharacterized protein</fullName>
    </submittedName>
</protein>
<proteinExistence type="predicted"/>
<keyword evidence="2" id="KW-1185">Reference proteome</keyword>
<organism evidence="1 2">
    <name type="scientific">Angomonas deanei</name>
    <dbReference type="NCBI Taxonomy" id="59799"/>
    <lineage>
        <taxon>Eukaryota</taxon>
        <taxon>Discoba</taxon>
        <taxon>Euglenozoa</taxon>
        <taxon>Kinetoplastea</taxon>
        <taxon>Metakinetoplastina</taxon>
        <taxon>Trypanosomatida</taxon>
        <taxon>Trypanosomatidae</taxon>
        <taxon>Strigomonadinae</taxon>
        <taxon>Angomonas</taxon>
    </lineage>
</organism>
<name>A0A7G2C0M4_9TRYP</name>
<dbReference type="Proteomes" id="UP000515908">
    <property type="component" value="Chromosome 01"/>
</dbReference>